<protein>
    <submittedName>
        <fullName evidence="1">Ester cyclase</fullName>
    </submittedName>
</protein>
<name>A0ABY9WXM0_9BACT</name>
<dbReference type="RefSeq" id="WP_395804772.1">
    <property type="nucleotide sequence ID" value="NZ_CP043494.1"/>
</dbReference>
<sequence>MSIGKSAAEPLWLQGRDAVVENDEGVKWRHGRPDYHLTRITVGKERTRHFPEKSLEMVVEDLVRVFEMEVSHKADPTQWVSVVLDKFRNRTNGGPWHTGQDIAARGSYNLFLGDTPYYKASEETFDSSHEVFHTAFPDGFFWEVLEVYSPPPVVSFKWRHWGNFTGPYKGQQPTGKRVELFGMSVARVAEDLRLVEVEHYYDNSLFLSQIATGCPVHAAGTK</sequence>
<dbReference type="Proteomes" id="UP001611383">
    <property type="component" value="Chromosome"/>
</dbReference>
<evidence type="ECO:0000313" key="2">
    <source>
        <dbReference type="Proteomes" id="UP001611383"/>
    </source>
</evidence>
<evidence type="ECO:0000313" key="1">
    <source>
        <dbReference type="EMBL" id="WNG47904.1"/>
    </source>
</evidence>
<accession>A0ABY9WXM0</accession>
<dbReference type="InterPro" id="IPR053218">
    <property type="entry name" value="Pathogen-related_defense"/>
</dbReference>
<reference evidence="1 2" key="1">
    <citation type="submission" date="2019-08" db="EMBL/GenBank/DDBJ databases">
        <title>Archangium and Cystobacter genomes.</title>
        <authorList>
            <person name="Chen I.-C.K."/>
            <person name="Wielgoss S."/>
        </authorList>
    </citation>
    <scope>NUCLEOTIDE SEQUENCE [LARGE SCALE GENOMIC DNA]</scope>
    <source>
        <strain evidence="1 2">Cbm 6</strain>
    </source>
</reference>
<dbReference type="EMBL" id="CP043494">
    <property type="protein sequence ID" value="WNG47904.1"/>
    <property type="molecule type" value="Genomic_DNA"/>
</dbReference>
<dbReference type="Gene3D" id="3.10.450.50">
    <property type="match status" value="1"/>
</dbReference>
<proteinExistence type="predicted"/>
<dbReference type="InterPro" id="IPR009959">
    <property type="entry name" value="Cyclase_SnoaL-like"/>
</dbReference>
<dbReference type="PANTHER" id="PTHR31723:SF10">
    <property type="entry name" value="PATHOGEN-RELATED PROTEIN"/>
    <property type="match status" value="1"/>
</dbReference>
<organism evidence="1 2">
    <name type="scientific">Archangium minus</name>
    <dbReference type="NCBI Taxonomy" id="83450"/>
    <lineage>
        <taxon>Bacteria</taxon>
        <taxon>Pseudomonadati</taxon>
        <taxon>Myxococcota</taxon>
        <taxon>Myxococcia</taxon>
        <taxon>Myxococcales</taxon>
        <taxon>Cystobacterineae</taxon>
        <taxon>Archangiaceae</taxon>
        <taxon>Archangium</taxon>
    </lineage>
</organism>
<dbReference type="Pfam" id="PF07366">
    <property type="entry name" value="SnoaL"/>
    <property type="match status" value="1"/>
</dbReference>
<dbReference type="InterPro" id="IPR032710">
    <property type="entry name" value="NTF2-like_dom_sf"/>
</dbReference>
<keyword evidence="2" id="KW-1185">Reference proteome</keyword>
<gene>
    <name evidence="1" type="ORF">F0U60_30025</name>
</gene>
<dbReference type="PANTHER" id="PTHR31723">
    <property type="entry name" value="PATHOGENESIS-RELATED FAMILY PROTEIN"/>
    <property type="match status" value="1"/>
</dbReference>
<dbReference type="SUPFAM" id="SSF54427">
    <property type="entry name" value="NTF2-like"/>
    <property type="match status" value="1"/>
</dbReference>